<evidence type="ECO:0000313" key="9">
    <source>
        <dbReference type="Proteomes" id="UP000694845"/>
    </source>
</evidence>
<dbReference type="Gene3D" id="2.60.120.260">
    <property type="entry name" value="Galactose-binding domain-like"/>
    <property type="match status" value="1"/>
</dbReference>
<evidence type="ECO:0000256" key="2">
    <source>
        <dbReference type="ARBA" id="ARBA00010147"/>
    </source>
</evidence>
<dbReference type="Gene3D" id="3.50.4.10">
    <property type="entry name" value="Hepatocyte Growth Factor"/>
    <property type="match status" value="1"/>
</dbReference>
<dbReference type="InterPro" id="IPR003609">
    <property type="entry name" value="Pan_app"/>
</dbReference>
<dbReference type="GO" id="GO:0001868">
    <property type="term" value="P:regulation of complement activation, lectin pathway"/>
    <property type="evidence" value="ECO:0007669"/>
    <property type="project" value="UniProtKB-ARBA"/>
</dbReference>
<dbReference type="Pfam" id="PF22633">
    <property type="entry name" value="F5_F8_type_C_2"/>
    <property type="match status" value="1"/>
</dbReference>
<dbReference type="SUPFAM" id="SSF49785">
    <property type="entry name" value="Galactose-binding domain-like"/>
    <property type="match status" value="1"/>
</dbReference>
<dbReference type="GO" id="GO:0042806">
    <property type="term" value="F:fucose binding"/>
    <property type="evidence" value="ECO:0007669"/>
    <property type="project" value="UniProtKB-ARBA"/>
</dbReference>
<name>A0A8B7ZZE2_ACAPL</name>
<dbReference type="OrthoDB" id="547680at2759"/>
<dbReference type="InterPro" id="IPR008979">
    <property type="entry name" value="Galactose-bd-like_sf"/>
</dbReference>
<evidence type="ECO:0000256" key="6">
    <source>
        <dbReference type="ARBA" id="ARBA00022837"/>
    </source>
</evidence>
<evidence type="ECO:0000256" key="5">
    <source>
        <dbReference type="ARBA" id="ARBA00022734"/>
    </source>
</evidence>
<dbReference type="GO" id="GO:0046872">
    <property type="term" value="F:metal ion binding"/>
    <property type="evidence" value="ECO:0007669"/>
    <property type="project" value="UniProtKB-KW"/>
</dbReference>
<keyword evidence="9" id="KW-1185">Reference proteome</keyword>
<evidence type="ECO:0000256" key="1">
    <source>
        <dbReference type="ARBA" id="ARBA00002219"/>
    </source>
</evidence>
<dbReference type="PANTHER" id="PTHR45713:SF6">
    <property type="entry name" value="F5_8 TYPE C DOMAIN-CONTAINING PROTEIN"/>
    <property type="match status" value="1"/>
</dbReference>
<organism evidence="9 10">
    <name type="scientific">Acanthaster planci</name>
    <name type="common">Crown-of-thorns starfish</name>
    <dbReference type="NCBI Taxonomy" id="133434"/>
    <lineage>
        <taxon>Eukaryota</taxon>
        <taxon>Metazoa</taxon>
        <taxon>Echinodermata</taxon>
        <taxon>Eleutherozoa</taxon>
        <taxon>Asterozoa</taxon>
        <taxon>Asteroidea</taxon>
        <taxon>Valvatacea</taxon>
        <taxon>Valvatida</taxon>
        <taxon>Acanthasteridae</taxon>
        <taxon>Acanthaster</taxon>
    </lineage>
</organism>
<accession>A0A8B7ZZE2</accession>
<dbReference type="RefSeq" id="XP_022110100.1">
    <property type="nucleotide sequence ID" value="XM_022254408.1"/>
</dbReference>
<feature type="domain" description="Apple" evidence="8">
    <location>
        <begin position="214"/>
        <end position="294"/>
    </location>
</feature>
<keyword evidence="4" id="KW-0479">Metal-binding</keyword>
<evidence type="ECO:0000313" key="10">
    <source>
        <dbReference type="RefSeq" id="XP_022110100.1"/>
    </source>
</evidence>
<keyword evidence="7" id="KW-1015">Disulfide bond</keyword>
<dbReference type="OMA" id="SWIANSH"/>
<dbReference type="InterPro" id="IPR051941">
    <property type="entry name" value="BG_Antigen-Binding_Lectin"/>
</dbReference>
<gene>
    <name evidence="10" type="primary">LOC110989784</name>
</gene>
<dbReference type="GO" id="GO:0010185">
    <property type="term" value="P:regulation of cellular defense response"/>
    <property type="evidence" value="ECO:0007669"/>
    <property type="project" value="UniProtKB-ARBA"/>
</dbReference>
<dbReference type="PROSITE" id="PS50948">
    <property type="entry name" value="PAN"/>
    <property type="match status" value="1"/>
</dbReference>
<proteinExistence type="inferred from homology"/>
<evidence type="ECO:0000256" key="4">
    <source>
        <dbReference type="ARBA" id="ARBA00022723"/>
    </source>
</evidence>
<keyword evidence="5" id="KW-0430">Lectin</keyword>
<evidence type="ECO:0000256" key="3">
    <source>
        <dbReference type="ARBA" id="ARBA00011233"/>
    </source>
</evidence>
<dbReference type="AlphaFoldDB" id="A0A8B7ZZE2"/>
<comment type="function">
    <text evidence="1">Acts as a defensive agent. Recognizes blood group fucosylated oligosaccharides including A, B, H and Lewis B-type antigens. Does not recognize Lewis A antigen and has low affinity for monovalent haptens.</text>
</comment>
<reference evidence="10" key="1">
    <citation type="submission" date="2025-08" db="UniProtKB">
        <authorList>
            <consortium name="RefSeq"/>
        </authorList>
    </citation>
    <scope>IDENTIFICATION</scope>
</reference>
<dbReference type="InterPro" id="IPR006585">
    <property type="entry name" value="FTP1"/>
</dbReference>
<dbReference type="SMART" id="SM00607">
    <property type="entry name" value="FTP"/>
    <property type="match status" value="1"/>
</dbReference>
<comment type="subunit">
    <text evidence="3">Homotrimer.</text>
</comment>
<keyword evidence="6" id="KW-0106">Calcium</keyword>
<protein>
    <submittedName>
        <fullName evidence="10">Fucolectin-6-like</fullName>
    </submittedName>
</protein>
<evidence type="ECO:0000259" key="8">
    <source>
        <dbReference type="PROSITE" id="PS50948"/>
    </source>
</evidence>
<comment type="similarity">
    <text evidence="2">Belongs to the fucolectin family.</text>
</comment>
<dbReference type="Proteomes" id="UP000694845">
    <property type="component" value="Unplaced"/>
</dbReference>
<sequence>MAGVSMWRPVNKGEATSLRCRWQTKDFFVLFLAFQACCVQNARCALQALSIIGKPATQSGGYYAAGNAVDGSISTFSHGNEGDTHPWWRVDLGAEHCLGEITVRTRLGCCGEYRFAAAVARAGLGSNYNDNQPCGSPAARAQCTDGATIVFPCETPRMARYVTLDIDPSHHDVTKALLQLAEVTVKEYTNGECGAVDDTTTTALSAVRPTGKPCEVRTAAFQMLRDRSWIANSHLLSKKVVRSLMRCAGYCARDAHCNCFDFAPGNGQCRLHNLNSTYIEMMPNEEFAVYTVVDKF</sequence>
<dbReference type="GeneID" id="110989784"/>
<dbReference type="KEGG" id="aplc:110989784"/>
<dbReference type="PANTHER" id="PTHR45713">
    <property type="entry name" value="FTP DOMAIN-CONTAINING PROTEIN"/>
    <property type="match status" value="1"/>
</dbReference>
<evidence type="ECO:0000256" key="7">
    <source>
        <dbReference type="ARBA" id="ARBA00023157"/>
    </source>
</evidence>
<dbReference type="SUPFAM" id="SSF57414">
    <property type="entry name" value="Hairpin loop containing domain-like"/>
    <property type="match status" value="1"/>
</dbReference>